<feature type="transmembrane region" description="Helical" evidence="1">
    <location>
        <begin position="12"/>
        <end position="35"/>
    </location>
</feature>
<dbReference type="Pfam" id="PF20152">
    <property type="entry name" value="DUF6534"/>
    <property type="match status" value="1"/>
</dbReference>
<reference evidence="3" key="1">
    <citation type="submission" date="2023-03" db="EMBL/GenBank/DDBJ databases">
        <title>Massive genome expansion in bonnet fungi (Mycena s.s.) driven by repeated elements and novel gene families across ecological guilds.</title>
        <authorList>
            <consortium name="Lawrence Berkeley National Laboratory"/>
            <person name="Harder C.B."/>
            <person name="Miyauchi S."/>
            <person name="Viragh M."/>
            <person name="Kuo A."/>
            <person name="Thoen E."/>
            <person name="Andreopoulos B."/>
            <person name="Lu D."/>
            <person name="Skrede I."/>
            <person name="Drula E."/>
            <person name="Henrissat B."/>
            <person name="Morin E."/>
            <person name="Kohler A."/>
            <person name="Barry K."/>
            <person name="LaButti K."/>
            <person name="Morin E."/>
            <person name="Salamov A."/>
            <person name="Lipzen A."/>
            <person name="Mereny Z."/>
            <person name="Hegedus B."/>
            <person name="Baldrian P."/>
            <person name="Stursova M."/>
            <person name="Weitz H."/>
            <person name="Taylor A."/>
            <person name="Grigoriev I.V."/>
            <person name="Nagy L.G."/>
            <person name="Martin F."/>
            <person name="Kauserud H."/>
        </authorList>
    </citation>
    <scope>NUCLEOTIDE SEQUENCE</scope>
    <source>
        <strain evidence="3">CBHHK188m</strain>
    </source>
</reference>
<dbReference type="EMBL" id="JARJLG010000036">
    <property type="protein sequence ID" value="KAJ7765095.1"/>
    <property type="molecule type" value="Genomic_DNA"/>
</dbReference>
<evidence type="ECO:0000256" key="1">
    <source>
        <dbReference type="SAM" id="Phobius"/>
    </source>
</evidence>
<feature type="transmembrane region" description="Helical" evidence="1">
    <location>
        <begin position="117"/>
        <end position="137"/>
    </location>
</feature>
<organism evidence="3 4">
    <name type="scientific">Mycena maculata</name>
    <dbReference type="NCBI Taxonomy" id="230809"/>
    <lineage>
        <taxon>Eukaryota</taxon>
        <taxon>Fungi</taxon>
        <taxon>Dikarya</taxon>
        <taxon>Basidiomycota</taxon>
        <taxon>Agaricomycotina</taxon>
        <taxon>Agaricomycetes</taxon>
        <taxon>Agaricomycetidae</taxon>
        <taxon>Agaricales</taxon>
        <taxon>Marasmiineae</taxon>
        <taxon>Mycenaceae</taxon>
        <taxon>Mycena</taxon>
    </lineage>
</organism>
<keyword evidence="4" id="KW-1185">Reference proteome</keyword>
<dbReference type="AlphaFoldDB" id="A0AAD7JHU3"/>
<protein>
    <recommendedName>
        <fullName evidence="2">DUF6534 domain-containing protein</fullName>
    </recommendedName>
</protein>
<keyword evidence="1" id="KW-1133">Transmembrane helix</keyword>
<evidence type="ECO:0000313" key="3">
    <source>
        <dbReference type="EMBL" id="KAJ7765095.1"/>
    </source>
</evidence>
<name>A0AAD7JHU3_9AGAR</name>
<keyword evidence="1" id="KW-0472">Membrane</keyword>
<sequence length="339" mass="37361">MAGTGVELLFGPMLIGILLSTTLYGVMAVQMFIYFQTFKKDAQWIRYLVLYLFFAETVNVLCVIGIVYEPLIVRWGSPQALVTSPILLPADAISIVAVSTPIQLFTAWRISIITGSVALPLLVSVLSAASLGGGVLVTAFVTIRNQFQEFQSFSAEIIFWLTSSALCDVLIAVILTYSLWTRKTGFTAMDGQINRIIRLTVQTGAITAVAALTALILFLSFPGTTLQFITDFPLSKLYTICLLSTLNARTRGKAEDVEQRLPNALFKETGLTTVQSPTATQKQITFQPNPNFAVHPDVFGQESMDTLVVQARLGDMRSVLPNPRLKNFVKLDPREHVRF</sequence>
<comment type="caution">
    <text evidence="3">The sequence shown here is derived from an EMBL/GenBank/DDBJ whole genome shotgun (WGS) entry which is preliminary data.</text>
</comment>
<gene>
    <name evidence="3" type="ORF">DFH07DRAFT_1059026</name>
</gene>
<evidence type="ECO:0000259" key="2">
    <source>
        <dbReference type="Pfam" id="PF20152"/>
    </source>
</evidence>
<feature type="transmembrane region" description="Helical" evidence="1">
    <location>
        <begin position="201"/>
        <end position="221"/>
    </location>
</feature>
<dbReference type="PANTHER" id="PTHR40465">
    <property type="entry name" value="CHROMOSOME 1, WHOLE GENOME SHOTGUN SEQUENCE"/>
    <property type="match status" value="1"/>
</dbReference>
<keyword evidence="1" id="KW-0812">Transmembrane</keyword>
<feature type="domain" description="DUF6534" evidence="2">
    <location>
        <begin position="164"/>
        <end position="250"/>
    </location>
</feature>
<dbReference type="Proteomes" id="UP001215280">
    <property type="component" value="Unassembled WGS sequence"/>
</dbReference>
<proteinExistence type="predicted"/>
<feature type="transmembrane region" description="Helical" evidence="1">
    <location>
        <begin position="157"/>
        <end position="180"/>
    </location>
</feature>
<dbReference type="PANTHER" id="PTHR40465:SF1">
    <property type="entry name" value="DUF6534 DOMAIN-CONTAINING PROTEIN"/>
    <property type="match status" value="1"/>
</dbReference>
<evidence type="ECO:0000313" key="4">
    <source>
        <dbReference type="Proteomes" id="UP001215280"/>
    </source>
</evidence>
<dbReference type="InterPro" id="IPR045339">
    <property type="entry name" value="DUF6534"/>
</dbReference>
<feature type="transmembrane region" description="Helical" evidence="1">
    <location>
        <begin position="47"/>
        <end position="68"/>
    </location>
</feature>
<feature type="transmembrane region" description="Helical" evidence="1">
    <location>
        <begin position="80"/>
        <end position="105"/>
    </location>
</feature>
<accession>A0AAD7JHU3</accession>